<evidence type="ECO:0000256" key="19">
    <source>
        <dbReference type="ARBA" id="ARBA00078745"/>
    </source>
</evidence>
<keyword evidence="9" id="KW-0496">Mitochondrion</keyword>
<dbReference type="InterPro" id="IPR018108">
    <property type="entry name" value="MCP_transmembrane"/>
</dbReference>
<dbReference type="PANTHER" id="PTHR45624:SF61">
    <property type="entry name" value="MITOCHONDRIAL BASIC AMINO ACIDS TRANSPORTER"/>
    <property type="match status" value="1"/>
</dbReference>
<keyword evidence="4 22" id="KW-0812">Transmembrane</keyword>
<evidence type="ECO:0000256" key="20">
    <source>
        <dbReference type="ARBA" id="ARBA00079387"/>
    </source>
</evidence>
<keyword evidence="3 23" id="KW-0813">Transport</keyword>
<evidence type="ECO:0000256" key="14">
    <source>
        <dbReference type="ARBA" id="ARBA00051045"/>
    </source>
</evidence>
<evidence type="ECO:0000256" key="7">
    <source>
        <dbReference type="ARBA" id="ARBA00022970"/>
    </source>
</evidence>
<protein>
    <recommendedName>
        <fullName evidence="17">Mitochondrial basic amino acids transporter</fullName>
    </recommendedName>
    <alternativeName>
        <fullName evidence="21">Carnitine/acylcarnitine translocase-like</fullName>
    </alternativeName>
    <alternativeName>
        <fullName evidence="20">Mitochondrial carnitine/acylcarnitine carrier protein CACL</fullName>
    </alternativeName>
    <alternativeName>
        <fullName evidence="19">Mitochondrial ornithine transporter 3</fullName>
    </alternativeName>
    <alternativeName>
        <fullName evidence="18">Solute carrier family 25 member 29</fullName>
    </alternativeName>
</protein>
<dbReference type="FunFam" id="1.50.40.10:FF:000037">
    <property type="entry name" value="Solute carrier family 25 member 29"/>
    <property type="match status" value="1"/>
</dbReference>
<dbReference type="InterPro" id="IPR023395">
    <property type="entry name" value="MCP_dom_sf"/>
</dbReference>
<evidence type="ECO:0000256" key="22">
    <source>
        <dbReference type="PROSITE-ProRule" id="PRU00282"/>
    </source>
</evidence>
<evidence type="ECO:0000256" key="11">
    <source>
        <dbReference type="ARBA" id="ARBA00049090"/>
    </source>
</evidence>
<evidence type="ECO:0000256" key="6">
    <source>
        <dbReference type="ARBA" id="ARBA00022792"/>
    </source>
</evidence>
<keyword evidence="6" id="KW-0999">Mitochondrion inner membrane</keyword>
<comment type="subcellular location">
    <subcellularLocation>
        <location evidence="1">Mitochondrion inner membrane</location>
        <topology evidence="1">Multi-pass membrane protein</topology>
    </subcellularLocation>
</comment>
<dbReference type="InterPro" id="IPR002067">
    <property type="entry name" value="MCP"/>
</dbReference>
<evidence type="ECO:0000256" key="21">
    <source>
        <dbReference type="ARBA" id="ARBA00080567"/>
    </source>
</evidence>
<evidence type="ECO:0000256" key="5">
    <source>
        <dbReference type="ARBA" id="ARBA00022737"/>
    </source>
</evidence>
<evidence type="ECO:0000256" key="15">
    <source>
        <dbReference type="ARBA" id="ARBA00051921"/>
    </source>
</evidence>
<sequence length="324" mass="35205">MSGFTLVLHLKTAASEIIPESVAGFAGVLAGHPFDTVKVRLQAQDGRQPKYRGTFHCISSIIRKETVFGLFKGMASPMLSLTFINALVFGVQANVMRLFDTPTLFSHWASGATAGAIQSVIAGPMELAKIRMQMEGIGEMEKSKYKNYHGSVNALQKIFHTEGVRGLYRVYSVTLLRDSPAFGFYFVSYEAMCRQFAKYSEHGYVSIGQLLIAGGVGGVSSWCSTYALDVVKTRLQADGINGAARYSGAVDVIKQTFRDEGLRGFYRGLGITLVRAFPVNATTFTVVAVSLRVLNTEEDNTGHGSVAAMSKRSVLAAQEKPKDL</sequence>
<organism evidence="24 25">
    <name type="scientific">Stichopus japonicus</name>
    <name type="common">Sea cucumber</name>
    <dbReference type="NCBI Taxonomy" id="307972"/>
    <lineage>
        <taxon>Eukaryota</taxon>
        <taxon>Metazoa</taxon>
        <taxon>Echinodermata</taxon>
        <taxon>Eleutherozoa</taxon>
        <taxon>Echinozoa</taxon>
        <taxon>Holothuroidea</taxon>
        <taxon>Aspidochirotacea</taxon>
        <taxon>Aspidochirotida</taxon>
        <taxon>Stichopodidae</taxon>
        <taxon>Apostichopus</taxon>
    </lineage>
</organism>
<evidence type="ECO:0000313" key="25">
    <source>
        <dbReference type="Proteomes" id="UP000230750"/>
    </source>
</evidence>
<evidence type="ECO:0000256" key="17">
    <source>
        <dbReference type="ARBA" id="ARBA00071763"/>
    </source>
</evidence>
<dbReference type="Gene3D" id="1.50.40.10">
    <property type="entry name" value="Mitochondrial carrier domain"/>
    <property type="match status" value="2"/>
</dbReference>
<evidence type="ECO:0000256" key="13">
    <source>
        <dbReference type="ARBA" id="ARBA00050768"/>
    </source>
</evidence>
<comment type="catalytic activity">
    <reaction evidence="11">
        <text>L-lysine(out) + L-arginine(in) = L-lysine(in) + L-arginine(out)</text>
        <dbReference type="Rhea" id="RHEA:70827"/>
        <dbReference type="ChEBI" id="CHEBI:32551"/>
        <dbReference type="ChEBI" id="CHEBI:32682"/>
    </reaction>
</comment>
<dbReference type="Proteomes" id="UP000230750">
    <property type="component" value="Unassembled WGS sequence"/>
</dbReference>
<dbReference type="GO" id="GO:1990575">
    <property type="term" value="P:mitochondrial L-ornithine transmembrane transport"/>
    <property type="evidence" value="ECO:0007669"/>
    <property type="project" value="TreeGrafter"/>
</dbReference>
<evidence type="ECO:0000256" key="16">
    <source>
        <dbReference type="ARBA" id="ARBA00052673"/>
    </source>
</evidence>
<accession>A0A2G8LID3</accession>
<evidence type="ECO:0000256" key="1">
    <source>
        <dbReference type="ARBA" id="ARBA00004448"/>
    </source>
</evidence>
<evidence type="ECO:0000256" key="3">
    <source>
        <dbReference type="ARBA" id="ARBA00022448"/>
    </source>
</evidence>
<evidence type="ECO:0000256" key="23">
    <source>
        <dbReference type="RuleBase" id="RU000488"/>
    </source>
</evidence>
<proteinExistence type="inferred from homology"/>
<evidence type="ECO:0000256" key="9">
    <source>
        <dbReference type="ARBA" id="ARBA00023128"/>
    </source>
</evidence>
<comment type="catalytic activity">
    <reaction evidence="14">
        <text>L-homoarginine(in) + L-arginine(out) = L-homoarginine(out) + L-arginine(in)</text>
        <dbReference type="Rhea" id="RHEA:72799"/>
        <dbReference type="ChEBI" id="CHEBI:32682"/>
        <dbReference type="ChEBI" id="CHEBI:143006"/>
    </reaction>
</comment>
<evidence type="ECO:0000313" key="24">
    <source>
        <dbReference type="EMBL" id="PIK60013.1"/>
    </source>
</evidence>
<dbReference type="EMBL" id="MRZV01000068">
    <property type="protein sequence ID" value="PIK60013.1"/>
    <property type="molecule type" value="Genomic_DNA"/>
</dbReference>
<evidence type="ECO:0000256" key="18">
    <source>
        <dbReference type="ARBA" id="ARBA00076491"/>
    </source>
</evidence>
<evidence type="ECO:0000256" key="2">
    <source>
        <dbReference type="ARBA" id="ARBA00006375"/>
    </source>
</evidence>
<feature type="repeat" description="Solcar" evidence="22">
    <location>
        <begin position="102"/>
        <end position="195"/>
    </location>
</feature>
<dbReference type="SUPFAM" id="SSF103506">
    <property type="entry name" value="Mitochondrial carrier"/>
    <property type="match status" value="1"/>
</dbReference>
<dbReference type="AlphaFoldDB" id="A0A2G8LID3"/>
<evidence type="ECO:0000256" key="4">
    <source>
        <dbReference type="ARBA" id="ARBA00022692"/>
    </source>
</evidence>
<name>A0A2G8LID3_STIJA</name>
<dbReference type="OrthoDB" id="193856at2759"/>
<keyword evidence="7" id="KW-0029">Amino-acid transport</keyword>
<evidence type="ECO:0000256" key="8">
    <source>
        <dbReference type="ARBA" id="ARBA00022989"/>
    </source>
</evidence>
<comment type="catalytic activity">
    <reaction evidence="13">
        <text>L-histidine(out) + L-arginine(in) = L-histidine(in) + L-arginine(out)</text>
        <dbReference type="Rhea" id="RHEA:71063"/>
        <dbReference type="ChEBI" id="CHEBI:32682"/>
        <dbReference type="ChEBI" id="CHEBI:57595"/>
    </reaction>
</comment>
<feature type="repeat" description="Solcar" evidence="22">
    <location>
        <begin position="205"/>
        <end position="293"/>
    </location>
</feature>
<gene>
    <name evidence="24" type="ORF">BSL78_03092</name>
</gene>
<dbReference type="PANTHER" id="PTHR45624">
    <property type="entry name" value="MITOCHONDRIAL BASIC AMINO ACIDS TRANSPORTER-RELATED"/>
    <property type="match status" value="1"/>
</dbReference>
<dbReference type="Pfam" id="PF00153">
    <property type="entry name" value="Mito_carr"/>
    <property type="match status" value="3"/>
</dbReference>
<keyword evidence="10 22" id="KW-0472">Membrane</keyword>
<dbReference type="PRINTS" id="PR00926">
    <property type="entry name" value="MITOCARRIER"/>
</dbReference>
<comment type="catalytic activity">
    <reaction evidence="16">
        <text>N(omega)-methyl-L-arginine(in) + L-arginine(out) = N(omega)-methyl-L-arginine(out) + L-arginine(in)</text>
        <dbReference type="Rhea" id="RHEA:72803"/>
        <dbReference type="ChEBI" id="CHEBI:32682"/>
        <dbReference type="ChEBI" id="CHEBI:114953"/>
    </reaction>
</comment>
<keyword evidence="5" id="KW-0677">Repeat</keyword>
<comment type="catalytic activity">
    <reaction evidence="12">
        <text>L-histidine(out) = L-histidine(in)</text>
        <dbReference type="Rhea" id="RHEA:72807"/>
        <dbReference type="ChEBI" id="CHEBI:57595"/>
    </reaction>
</comment>
<keyword evidence="25" id="KW-1185">Reference proteome</keyword>
<dbReference type="InterPro" id="IPR050567">
    <property type="entry name" value="Mitochondrial_Carrier"/>
</dbReference>
<feature type="repeat" description="Solcar" evidence="22">
    <location>
        <begin position="11"/>
        <end position="98"/>
    </location>
</feature>
<comment type="similarity">
    <text evidence="2 23">Belongs to the mitochondrial carrier (TC 2.A.29) family.</text>
</comment>
<reference evidence="24 25" key="1">
    <citation type="journal article" date="2017" name="PLoS Biol.">
        <title>The sea cucumber genome provides insights into morphological evolution and visceral regeneration.</title>
        <authorList>
            <person name="Zhang X."/>
            <person name="Sun L."/>
            <person name="Yuan J."/>
            <person name="Sun Y."/>
            <person name="Gao Y."/>
            <person name="Zhang L."/>
            <person name="Li S."/>
            <person name="Dai H."/>
            <person name="Hamel J.F."/>
            <person name="Liu C."/>
            <person name="Yu Y."/>
            <person name="Liu S."/>
            <person name="Lin W."/>
            <person name="Guo K."/>
            <person name="Jin S."/>
            <person name="Xu P."/>
            <person name="Storey K.B."/>
            <person name="Huan P."/>
            <person name="Zhang T."/>
            <person name="Zhou Y."/>
            <person name="Zhang J."/>
            <person name="Lin C."/>
            <person name="Li X."/>
            <person name="Xing L."/>
            <person name="Huo D."/>
            <person name="Sun M."/>
            <person name="Wang L."/>
            <person name="Mercier A."/>
            <person name="Li F."/>
            <person name="Yang H."/>
            <person name="Xiang J."/>
        </authorList>
    </citation>
    <scope>NUCLEOTIDE SEQUENCE [LARGE SCALE GENOMIC DNA]</scope>
    <source>
        <strain evidence="24">Shaxun</strain>
        <tissue evidence="24">Muscle</tissue>
    </source>
</reference>
<evidence type="ECO:0000256" key="10">
    <source>
        <dbReference type="ARBA" id="ARBA00023136"/>
    </source>
</evidence>
<evidence type="ECO:0000256" key="12">
    <source>
        <dbReference type="ARBA" id="ARBA00050592"/>
    </source>
</evidence>
<dbReference type="PROSITE" id="PS50920">
    <property type="entry name" value="SOLCAR"/>
    <property type="match status" value="3"/>
</dbReference>
<comment type="caution">
    <text evidence="24">The sequence shown here is derived from an EMBL/GenBank/DDBJ whole genome shotgun (WGS) entry which is preliminary data.</text>
</comment>
<comment type="catalytic activity">
    <reaction evidence="15">
        <text>L-ornithine(in) + L-arginine(out) = L-ornithine(out) + L-arginine(in)</text>
        <dbReference type="Rhea" id="RHEA:34991"/>
        <dbReference type="ChEBI" id="CHEBI:32682"/>
        <dbReference type="ChEBI" id="CHEBI:46911"/>
    </reaction>
</comment>
<keyword evidence="8" id="KW-1133">Transmembrane helix</keyword>
<dbReference type="GO" id="GO:0005743">
    <property type="term" value="C:mitochondrial inner membrane"/>
    <property type="evidence" value="ECO:0007669"/>
    <property type="project" value="UniProtKB-SubCell"/>
</dbReference>
<dbReference type="GO" id="GO:0005289">
    <property type="term" value="F:high-affinity L-arginine transmembrane transporter activity"/>
    <property type="evidence" value="ECO:0007669"/>
    <property type="project" value="TreeGrafter"/>
</dbReference>